<gene>
    <name evidence="1" type="ORF">M413DRAFT_6276</name>
</gene>
<keyword evidence="2" id="KW-1185">Reference proteome</keyword>
<evidence type="ECO:0000313" key="2">
    <source>
        <dbReference type="Proteomes" id="UP000053424"/>
    </source>
</evidence>
<reference evidence="2" key="2">
    <citation type="submission" date="2015-01" db="EMBL/GenBank/DDBJ databases">
        <title>Evolutionary Origins and Diversification of the Mycorrhizal Mutualists.</title>
        <authorList>
            <consortium name="DOE Joint Genome Institute"/>
            <consortium name="Mycorrhizal Genomics Consortium"/>
            <person name="Kohler A."/>
            <person name="Kuo A."/>
            <person name="Nagy L.G."/>
            <person name="Floudas D."/>
            <person name="Copeland A."/>
            <person name="Barry K.W."/>
            <person name="Cichocki N."/>
            <person name="Veneault-Fourrey C."/>
            <person name="LaButti K."/>
            <person name="Lindquist E.A."/>
            <person name="Lipzen A."/>
            <person name="Lundell T."/>
            <person name="Morin E."/>
            <person name="Murat C."/>
            <person name="Riley R."/>
            <person name="Ohm R."/>
            <person name="Sun H."/>
            <person name="Tunlid A."/>
            <person name="Henrissat B."/>
            <person name="Grigoriev I.V."/>
            <person name="Hibbett D.S."/>
            <person name="Martin F."/>
        </authorList>
    </citation>
    <scope>NUCLEOTIDE SEQUENCE [LARGE SCALE GENOMIC DNA]</scope>
    <source>
        <strain evidence="2">h7</strain>
    </source>
</reference>
<dbReference type="HOGENOM" id="CLU_047281_2_0_1"/>
<organism evidence="1 2">
    <name type="scientific">Hebeloma cylindrosporum</name>
    <dbReference type="NCBI Taxonomy" id="76867"/>
    <lineage>
        <taxon>Eukaryota</taxon>
        <taxon>Fungi</taxon>
        <taxon>Dikarya</taxon>
        <taxon>Basidiomycota</taxon>
        <taxon>Agaricomycotina</taxon>
        <taxon>Agaricomycetes</taxon>
        <taxon>Agaricomycetidae</taxon>
        <taxon>Agaricales</taxon>
        <taxon>Agaricineae</taxon>
        <taxon>Hymenogastraceae</taxon>
        <taxon>Hebeloma</taxon>
    </lineage>
</organism>
<dbReference type="Pfam" id="PF13650">
    <property type="entry name" value="Asp_protease_2"/>
    <property type="match status" value="1"/>
</dbReference>
<dbReference type="SUPFAM" id="SSF56672">
    <property type="entry name" value="DNA/RNA polymerases"/>
    <property type="match status" value="1"/>
</dbReference>
<evidence type="ECO:0008006" key="3">
    <source>
        <dbReference type="Google" id="ProtNLM"/>
    </source>
</evidence>
<dbReference type="Proteomes" id="UP000053424">
    <property type="component" value="Unassembled WGS sequence"/>
</dbReference>
<dbReference type="STRING" id="686832.A0A0C2YHA3"/>
<dbReference type="OrthoDB" id="1750432at2759"/>
<dbReference type="Gene3D" id="2.40.70.10">
    <property type="entry name" value="Acid Proteases"/>
    <property type="match status" value="1"/>
</dbReference>
<evidence type="ECO:0000313" key="1">
    <source>
        <dbReference type="EMBL" id="KIM49068.1"/>
    </source>
</evidence>
<dbReference type="InterPro" id="IPR043502">
    <property type="entry name" value="DNA/RNA_pol_sf"/>
</dbReference>
<protein>
    <recommendedName>
        <fullName evidence="3">Aspartic peptidase DDI1-type domain-containing protein</fullName>
    </recommendedName>
</protein>
<name>A0A0C2YHA3_HEBCY</name>
<dbReference type="AlphaFoldDB" id="A0A0C2YHA3"/>
<accession>A0A0C2YHA3</accession>
<dbReference type="EMBL" id="KN831768">
    <property type="protein sequence ID" value="KIM49068.1"/>
    <property type="molecule type" value="Genomic_DNA"/>
</dbReference>
<dbReference type="InterPro" id="IPR021109">
    <property type="entry name" value="Peptidase_aspartic_dom_sf"/>
</dbReference>
<dbReference type="CDD" id="cd00303">
    <property type="entry name" value="retropepsin_like"/>
    <property type="match status" value="1"/>
</dbReference>
<reference evidence="1 2" key="1">
    <citation type="submission" date="2014-04" db="EMBL/GenBank/DDBJ databases">
        <authorList>
            <consortium name="DOE Joint Genome Institute"/>
            <person name="Kuo A."/>
            <person name="Gay G."/>
            <person name="Dore J."/>
            <person name="Kohler A."/>
            <person name="Nagy L.G."/>
            <person name="Floudas D."/>
            <person name="Copeland A."/>
            <person name="Barry K.W."/>
            <person name="Cichocki N."/>
            <person name="Veneault-Fourrey C."/>
            <person name="LaButti K."/>
            <person name="Lindquist E.A."/>
            <person name="Lipzen A."/>
            <person name="Lundell T."/>
            <person name="Morin E."/>
            <person name="Murat C."/>
            <person name="Sun H."/>
            <person name="Tunlid A."/>
            <person name="Henrissat B."/>
            <person name="Grigoriev I.V."/>
            <person name="Hibbett D.S."/>
            <person name="Martin F."/>
            <person name="Nordberg H.P."/>
            <person name="Cantor M.N."/>
            <person name="Hua S.X."/>
        </authorList>
    </citation>
    <scope>NUCLEOTIDE SEQUENCE [LARGE SCALE GENOMIC DNA]</scope>
    <source>
        <strain evidence="2">h7</strain>
    </source>
</reference>
<proteinExistence type="predicted"/>
<sequence>MGIAYARQCADGMSIHHPKLQALPYLTMGLMLEDLIADILYRNQPYWLDDVTDVYEENRFKVSYHSENPEILIVRDNVWEEEVDLPMSFLQDEFFDLPNWYNDQIPKITKDWLFSSDDASPYAEDDNRRQEHPIPNPALIAWETIEYELELNGVQIPQGTYPAVQRNAASVKARRVVPKPIVITVKVNGHPARALLDSGSLGDFMSSTLADQLQVSREKLDLPLGLQLAVQGSRSKINAGAKAKIQYEGIDEHQICVGFNPARVIVGNDISQELKGSAVTNVAQSSAVSIEDDELAEARILRRAASKTFRSSMDGKDAYEQIRVDPDHVERTAMTTPDGNMTHLKNILNMSKSLLTSSSERNFS</sequence>